<comment type="caution">
    <text evidence="4">The sequence shown here is derived from an EMBL/GenBank/DDBJ whole genome shotgun (WGS) entry which is preliminary data.</text>
</comment>
<protein>
    <recommendedName>
        <fullName evidence="3">Translation initiation factor IF-2, chloroplastic</fullName>
    </recommendedName>
</protein>
<reference evidence="4 5" key="1">
    <citation type="journal article" date="2020" name="BMC Genomics">
        <title>Intraspecific diversification of the crop wild relative Brassica cretica Lam. using demographic model selection.</title>
        <authorList>
            <person name="Kioukis A."/>
            <person name="Michalopoulou V.A."/>
            <person name="Briers L."/>
            <person name="Pirintsos S."/>
            <person name="Studholme D.J."/>
            <person name="Pavlidis P."/>
            <person name="Sarris P.F."/>
        </authorList>
    </citation>
    <scope>NUCLEOTIDE SEQUENCE [LARGE SCALE GENOMIC DNA]</scope>
    <source>
        <strain evidence="5">cv. PFS-1207/04</strain>
    </source>
</reference>
<keyword evidence="2" id="KW-0342">GTP-binding</keyword>
<evidence type="ECO:0000256" key="3">
    <source>
        <dbReference type="ARBA" id="ARBA00044105"/>
    </source>
</evidence>
<dbReference type="SUPFAM" id="SSF50447">
    <property type="entry name" value="Translation proteins"/>
    <property type="match status" value="1"/>
</dbReference>
<dbReference type="Proteomes" id="UP000266723">
    <property type="component" value="Unassembled WGS sequence"/>
</dbReference>
<dbReference type="EMBL" id="QGKV02002055">
    <property type="protein sequence ID" value="KAF3495710.1"/>
    <property type="molecule type" value="Genomic_DNA"/>
</dbReference>
<sequence>MEGLLESVEEQIPIGSAEVRATFSSGSGRVAGCMVNEGKFVKDCGIRVIRKGKTVHVGVLDSLKRVKENVKEVSAGLECGIGMDDYDDWIEGDTIEAFNAVQKRRTLEEASASMSAAIEEAGVEL</sequence>
<evidence type="ECO:0000256" key="2">
    <source>
        <dbReference type="ARBA" id="ARBA00023134"/>
    </source>
</evidence>
<dbReference type="PANTHER" id="PTHR43381">
    <property type="entry name" value="TRANSLATION INITIATION FACTOR IF-2-RELATED"/>
    <property type="match status" value="1"/>
</dbReference>
<organism evidence="4 5">
    <name type="scientific">Brassica cretica</name>
    <name type="common">Mustard</name>
    <dbReference type="NCBI Taxonomy" id="69181"/>
    <lineage>
        <taxon>Eukaryota</taxon>
        <taxon>Viridiplantae</taxon>
        <taxon>Streptophyta</taxon>
        <taxon>Embryophyta</taxon>
        <taxon>Tracheophyta</taxon>
        <taxon>Spermatophyta</taxon>
        <taxon>Magnoliopsida</taxon>
        <taxon>eudicotyledons</taxon>
        <taxon>Gunneridae</taxon>
        <taxon>Pentapetalae</taxon>
        <taxon>rosids</taxon>
        <taxon>malvids</taxon>
        <taxon>Brassicales</taxon>
        <taxon>Brassicaceae</taxon>
        <taxon>Brassiceae</taxon>
        <taxon>Brassica</taxon>
    </lineage>
</organism>
<dbReference type="InterPro" id="IPR015760">
    <property type="entry name" value="TIF_IF2"/>
</dbReference>
<name>A0ABQ7ADE4_BRACR</name>
<keyword evidence="5" id="KW-1185">Reference proteome</keyword>
<dbReference type="PROSITE" id="PS01176">
    <property type="entry name" value="IF2"/>
    <property type="match status" value="1"/>
</dbReference>
<dbReference type="InterPro" id="IPR000178">
    <property type="entry name" value="TF_IF2_bacterial-like"/>
</dbReference>
<dbReference type="Gene3D" id="2.40.30.10">
    <property type="entry name" value="Translation factors"/>
    <property type="match status" value="1"/>
</dbReference>
<gene>
    <name evidence="4" type="ORF">DY000_02054986</name>
</gene>
<accession>A0ABQ7ADE4</accession>
<dbReference type="PANTHER" id="PTHR43381:SF5">
    <property type="entry name" value="TR-TYPE G DOMAIN-CONTAINING PROTEIN"/>
    <property type="match status" value="1"/>
</dbReference>
<evidence type="ECO:0000256" key="1">
    <source>
        <dbReference type="ARBA" id="ARBA00022741"/>
    </source>
</evidence>
<dbReference type="CDD" id="cd03692">
    <property type="entry name" value="mtIF2_IVc"/>
    <property type="match status" value="1"/>
</dbReference>
<evidence type="ECO:0000313" key="5">
    <source>
        <dbReference type="Proteomes" id="UP000266723"/>
    </source>
</evidence>
<evidence type="ECO:0000313" key="4">
    <source>
        <dbReference type="EMBL" id="KAF3495710.1"/>
    </source>
</evidence>
<keyword evidence="1" id="KW-0547">Nucleotide-binding</keyword>
<proteinExistence type="predicted"/>
<dbReference type="InterPro" id="IPR009000">
    <property type="entry name" value="Transl_B-barrel_sf"/>
</dbReference>